<dbReference type="Proteomes" id="UP000277928">
    <property type="component" value="Unassembled WGS sequence"/>
</dbReference>
<proteinExistence type="predicted"/>
<feature type="chain" id="PRO_5018240526" evidence="1">
    <location>
        <begin position="21"/>
        <end position="98"/>
    </location>
</feature>
<dbReference type="EMBL" id="UYRX01000727">
    <property type="protein sequence ID" value="VDK85743.1"/>
    <property type="molecule type" value="Genomic_DNA"/>
</dbReference>
<dbReference type="OMA" id="PFFSMGW"/>
<name>A0A3P6TQY4_LITSI</name>
<evidence type="ECO:0000313" key="2">
    <source>
        <dbReference type="EMBL" id="VDK85743.1"/>
    </source>
</evidence>
<keyword evidence="3" id="KW-1185">Reference proteome</keyword>
<gene>
    <name evidence="2" type="ORF">NLS_LOCUS7271</name>
</gene>
<evidence type="ECO:0000256" key="1">
    <source>
        <dbReference type="SAM" id="SignalP"/>
    </source>
</evidence>
<dbReference type="AlphaFoldDB" id="A0A3P6TQY4"/>
<sequence length="98" mass="11446">MNCLTKCFVLETLIVPLLFGENVVSDSKSDEISIRTKRQFPGYGGYMRLSLFPFFSMGWSNFGGGHGMWFLGDPWMWEDGWSYGRFYGPIWRTCVFCW</sequence>
<evidence type="ECO:0000313" key="3">
    <source>
        <dbReference type="Proteomes" id="UP000277928"/>
    </source>
</evidence>
<organism evidence="2 3">
    <name type="scientific">Litomosoides sigmodontis</name>
    <name type="common">Filarial nematode worm</name>
    <dbReference type="NCBI Taxonomy" id="42156"/>
    <lineage>
        <taxon>Eukaryota</taxon>
        <taxon>Metazoa</taxon>
        <taxon>Ecdysozoa</taxon>
        <taxon>Nematoda</taxon>
        <taxon>Chromadorea</taxon>
        <taxon>Rhabditida</taxon>
        <taxon>Spirurina</taxon>
        <taxon>Spiruromorpha</taxon>
        <taxon>Filarioidea</taxon>
        <taxon>Onchocercidae</taxon>
        <taxon>Litomosoides</taxon>
    </lineage>
</organism>
<accession>A0A3P6TQY4</accession>
<feature type="signal peptide" evidence="1">
    <location>
        <begin position="1"/>
        <end position="20"/>
    </location>
</feature>
<reference evidence="2 3" key="1">
    <citation type="submission" date="2018-08" db="EMBL/GenBank/DDBJ databases">
        <authorList>
            <person name="Laetsch R D."/>
            <person name="Stevens L."/>
            <person name="Kumar S."/>
            <person name="Blaxter L. M."/>
        </authorList>
    </citation>
    <scope>NUCLEOTIDE SEQUENCE [LARGE SCALE GENOMIC DNA]</scope>
</reference>
<protein>
    <submittedName>
        <fullName evidence="2">Uncharacterized protein</fullName>
    </submittedName>
</protein>
<keyword evidence="1" id="KW-0732">Signal</keyword>